<dbReference type="InterPro" id="IPR014016">
    <property type="entry name" value="UvrD-like_ATP-bd"/>
</dbReference>
<organism evidence="7 8">
    <name type="scientific">Succiniclasticum ruminis DSM 9236</name>
    <dbReference type="NCBI Taxonomy" id="1123323"/>
    <lineage>
        <taxon>Bacteria</taxon>
        <taxon>Bacillati</taxon>
        <taxon>Bacillota</taxon>
        <taxon>Negativicutes</taxon>
        <taxon>Acidaminococcales</taxon>
        <taxon>Acidaminococcaceae</taxon>
        <taxon>Succiniclasticum</taxon>
    </lineage>
</organism>
<evidence type="ECO:0000256" key="4">
    <source>
        <dbReference type="ARBA" id="ARBA00022840"/>
    </source>
</evidence>
<dbReference type="PROSITE" id="PS51198">
    <property type="entry name" value="UVRD_HELICASE_ATP_BIND"/>
    <property type="match status" value="1"/>
</dbReference>
<evidence type="ECO:0000256" key="3">
    <source>
        <dbReference type="ARBA" id="ARBA00022806"/>
    </source>
</evidence>
<gene>
    <name evidence="7" type="ORF">SAMN05216245_102152</name>
</gene>
<dbReference type="Pfam" id="PF00580">
    <property type="entry name" value="UvrD-helicase"/>
    <property type="match status" value="1"/>
</dbReference>
<dbReference type="GO" id="GO:0004386">
    <property type="term" value="F:helicase activity"/>
    <property type="evidence" value="ECO:0007669"/>
    <property type="project" value="UniProtKB-UniRule"/>
</dbReference>
<keyword evidence="2 5" id="KW-0378">Hydrolase</keyword>
<feature type="domain" description="UvrD-like helicase ATP-binding" evidence="6">
    <location>
        <begin position="329"/>
        <end position="536"/>
    </location>
</feature>
<dbReference type="Pfam" id="PF13424">
    <property type="entry name" value="TPR_12"/>
    <property type="match status" value="2"/>
</dbReference>
<evidence type="ECO:0000256" key="5">
    <source>
        <dbReference type="PROSITE-ProRule" id="PRU00560"/>
    </source>
</evidence>
<dbReference type="GO" id="GO:0016787">
    <property type="term" value="F:hydrolase activity"/>
    <property type="evidence" value="ECO:0007669"/>
    <property type="project" value="UniProtKB-UniRule"/>
</dbReference>
<dbReference type="Gene3D" id="1.25.40.10">
    <property type="entry name" value="Tetratricopeptide repeat domain"/>
    <property type="match status" value="2"/>
</dbReference>
<evidence type="ECO:0000313" key="8">
    <source>
        <dbReference type="Proteomes" id="UP000198896"/>
    </source>
</evidence>
<evidence type="ECO:0000256" key="2">
    <source>
        <dbReference type="ARBA" id="ARBA00022801"/>
    </source>
</evidence>
<evidence type="ECO:0000259" key="6">
    <source>
        <dbReference type="PROSITE" id="PS51198"/>
    </source>
</evidence>
<dbReference type="AlphaFoldDB" id="A0A1I1YD84"/>
<feature type="binding site" evidence="5">
    <location>
        <begin position="350"/>
        <end position="357"/>
    </location>
    <ligand>
        <name>ATP</name>
        <dbReference type="ChEBI" id="CHEBI:30616"/>
    </ligand>
</feature>
<dbReference type="InterPro" id="IPR053137">
    <property type="entry name" value="NLR-like"/>
</dbReference>
<dbReference type="PANTHER" id="PTHR46082">
    <property type="entry name" value="ATP/GTP-BINDING PROTEIN-RELATED"/>
    <property type="match status" value="1"/>
</dbReference>
<proteinExistence type="predicted"/>
<keyword evidence="3 5" id="KW-0347">Helicase</keyword>
<sequence length="536" mass="61250">MKRNSYQLSNSQKQENTVKSKIGFSEPKLYGNHPDTINNLQDRVNKIISCSKNAISLSNAGMQDNALRLQRMVLVRQKEIFDEYHPNTIIAMNNLAVILLKSGQYEKALDWQQRVFKNRRIILGENHPNTINAKKKMANTIVRMNQKAIELSNAEMFKDALKLQQSVYDKQIELFDENHPNTIIAMSNLAEILLKLRQYEKALALQQKVFNNRKAVLGEKHPRTVLSEKNIKNTFATMNLEVTKLSNEAKYDEALMLQLTILNNAKKIFGEEHPETIFAKYNEILLLTQLKKRYNEALKLYESDLIKADPAIKFPPCPLVDSINIFDFFSECKQSDIITASPRKSFFVDAGPGTGKTYTLIQKLNYMVTQEGVEADGILVLCFTNAAVDEIRFRLKQFVANGADRSLVLVDVRTFHSFAWWLINEANSELIDSGWDPVNMASLYFEKSLVYAKKIFESFGQEVVARWEYFIVDEIQDLTNTLGNFVLEIINACLSVGCGVSVLGDACQAIYDYQESQSNSLKSGEFYKTLFPSHYR</sequence>
<dbReference type="SUPFAM" id="SSF48452">
    <property type="entry name" value="TPR-like"/>
    <property type="match status" value="2"/>
</dbReference>
<dbReference type="InterPro" id="IPR011990">
    <property type="entry name" value="TPR-like_helical_dom_sf"/>
</dbReference>
<keyword evidence="4 5" id="KW-0067">ATP-binding</keyword>
<dbReference type="GO" id="GO:0005524">
    <property type="term" value="F:ATP binding"/>
    <property type="evidence" value="ECO:0007669"/>
    <property type="project" value="UniProtKB-UniRule"/>
</dbReference>
<protein>
    <submittedName>
        <fullName evidence="7">Tetratricopeptide repeat-containing protein</fullName>
    </submittedName>
</protein>
<dbReference type="OrthoDB" id="9765670at2"/>
<evidence type="ECO:0000256" key="1">
    <source>
        <dbReference type="ARBA" id="ARBA00022741"/>
    </source>
</evidence>
<dbReference type="Gene3D" id="3.40.50.300">
    <property type="entry name" value="P-loop containing nucleotide triphosphate hydrolases"/>
    <property type="match status" value="1"/>
</dbReference>
<name>A0A1I1YD84_9FIRM</name>
<keyword evidence="8" id="KW-1185">Reference proteome</keyword>
<reference evidence="7 8" key="1">
    <citation type="submission" date="2016-10" db="EMBL/GenBank/DDBJ databases">
        <authorList>
            <person name="de Groot N.N."/>
        </authorList>
    </citation>
    <scope>NUCLEOTIDE SEQUENCE [LARGE SCALE GENOMIC DNA]</scope>
    <source>
        <strain evidence="7 8">DSM 9236</strain>
    </source>
</reference>
<evidence type="ECO:0000313" key="7">
    <source>
        <dbReference type="EMBL" id="SFE17526.1"/>
    </source>
</evidence>
<dbReference type="PANTHER" id="PTHR46082:SF6">
    <property type="entry name" value="AAA+ ATPASE DOMAIN-CONTAINING PROTEIN-RELATED"/>
    <property type="match status" value="1"/>
</dbReference>
<dbReference type="InterPro" id="IPR027417">
    <property type="entry name" value="P-loop_NTPase"/>
</dbReference>
<dbReference type="RefSeq" id="WP_093912732.1">
    <property type="nucleotide sequence ID" value="NZ_FONL01000002.1"/>
</dbReference>
<dbReference type="SUPFAM" id="SSF52540">
    <property type="entry name" value="P-loop containing nucleoside triphosphate hydrolases"/>
    <property type="match status" value="1"/>
</dbReference>
<keyword evidence="1 5" id="KW-0547">Nucleotide-binding</keyword>
<accession>A0A1I1YD84</accession>
<dbReference type="STRING" id="1123323.SAMN05216245_102152"/>
<dbReference type="EMBL" id="FONL01000002">
    <property type="protein sequence ID" value="SFE17526.1"/>
    <property type="molecule type" value="Genomic_DNA"/>
</dbReference>
<dbReference type="Proteomes" id="UP000198896">
    <property type="component" value="Unassembled WGS sequence"/>
</dbReference>